<feature type="non-terminal residue" evidence="1">
    <location>
        <position position="144"/>
    </location>
</feature>
<accession>A0A381P2G6</accession>
<evidence type="ECO:0000313" key="1">
    <source>
        <dbReference type="EMBL" id="SUZ61136.1"/>
    </source>
</evidence>
<feature type="non-terminal residue" evidence="1">
    <location>
        <position position="1"/>
    </location>
</feature>
<gene>
    <name evidence="1" type="ORF">METZ01_LOCUS13990</name>
</gene>
<dbReference type="AlphaFoldDB" id="A0A381P2G6"/>
<proteinExistence type="predicted"/>
<reference evidence="1" key="1">
    <citation type="submission" date="2018-05" db="EMBL/GenBank/DDBJ databases">
        <authorList>
            <person name="Lanie J.A."/>
            <person name="Ng W.-L."/>
            <person name="Kazmierczak K.M."/>
            <person name="Andrzejewski T.M."/>
            <person name="Davidsen T.M."/>
            <person name="Wayne K.J."/>
            <person name="Tettelin H."/>
            <person name="Glass J.I."/>
            <person name="Rusch D."/>
            <person name="Podicherti R."/>
            <person name="Tsui H.-C.T."/>
            <person name="Winkler M.E."/>
        </authorList>
    </citation>
    <scope>NUCLEOTIDE SEQUENCE</scope>
</reference>
<name>A0A381P2G6_9ZZZZ</name>
<protein>
    <submittedName>
        <fullName evidence="1">Uncharacterized protein</fullName>
    </submittedName>
</protein>
<sequence length="144" mass="16061">VISCLVGGFDYYLCAVTEHLRGTVLDHGGLDAQTDHRVGTPRLGIFHEAIDRLRASASIFVYSWISPPATLRRMAMTSSLKGSFQLYCGSVAEHLSSSLHHHRRLKTDSDYSICAQGFCLFNHAVYRLLPRFSEQLAVLVDFST</sequence>
<dbReference type="EMBL" id="UINC01000782">
    <property type="protein sequence ID" value="SUZ61136.1"/>
    <property type="molecule type" value="Genomic_DNA"/>
</dbReference>
<organism evidence="1">
    <name type="scientific">marine metagenome</name>
    <dbReference type="NCBI Taxonomy" id="408172"/>
    <lineage>
        <taxon>unclassified sequences</taxon>
        <taxon>metagenomes</taxon>
        <taxon>ecological metagenomes</taxon>
    </lineage>
</organism>